<accession>A0ABU1KZ00</accession>
<evidence type="ECO:0008006" key="3">
    <source>
        <dbReference type="Google" id="ProtNLM"/>
    </source>
</evidence>
<dbReference type="EMBL" id="JAVDQN010000002">
    <property type="protein sequence ID" value="MDR6376206.1"/>
    <property type="molecule type" value="Genomic_DNA"/>
</dbReference>
<protein>
    <recommendedName>
        <fullName evidence="3">HMA domain-containing protein</fullName>
    </recommendedName>
</protein>
<dbReference type="Proteomes" id="UP001185254">
    <property type="component" value="Unassembled WGS sequence"/>
</dbReference>
<proteinExistence type="predicted"/>
<name>A0ABU1KZ00_9BURK</name>
<evidence type="ECO:0000313" key="2">
    <source>
        <dbReference type="Proteomes" id="UP001185254"/>
    </source>
</evidence>
<keyword evidence="2" id="KW-1185">Reference proteome</keyword>
<gene>
    <name evidence="1" type="ORF">J2776_002906</name>
</gene>
<sequence length="74" mass="8278">MARFVLLFVGDGKKPAEDVRRIKALPGIKVIDAENANMVVVEGPIDVKKAVNRMRNWVASEQTFIPSPQPHPHF</sequence>
<evidence type="ECO:0000313" key="1">
    <source>
        <dbReference type="EMBL" id="MDR6376206.1"/>
    </source>
</evidence>
<organism evidence="1 2">
    <name type="scientific">Paraburkholderia caledonica</name>
    <dbReference type="NCBI Taxonomy" id="134536"/>
    <lineage>
        <taxon>Bacteria</taxon>
        <taxon>Pseudomonadati</taxon>
        <taxon>Pseudomonadota</taxon>
        <taxon>Betaproteobacteria</taxon>
        <taxon>Burkholderiales</taxon>
        <taxon>Burkholderiaceae</taxon>
        <taxon>Paraburkholderia</taxon>
    </lineage>
</organism>
<reference evidence="1 2" key="1">
    <citation type="submission" date="2023-07" db="EMBL/GenBank/DDBJ databases">
        <title>Sorghum-associated microbial communities from plants grown in Nebraska, USA.</title>
        <authorList>
            <person name="Schachtman D."/>
        </authorList>
    </citation>
    <scope>NUCLEOTIDE SEQUENCE [LARGE SCALE GENOMIC DNA]</scope>
    <source>
        <strain evidence="1 2">DS1039</strain>
    </source>
</reference>
<comment type="caution">
    <text evidence="1">The sequence shown here is derived from an EMBL/GenBank/DDBJ whole genome shotgun (WGS) entry which is preliminary data.</text>
</comment>
<dbReference type="RefSeq" id="WP_310066621.1">
    <property type="nucleotide sequence ID" value="NZ_JAVDQN010000002.1"/>
</dbReference>